<evidence type="ECO:0000313" key="2">
    <source>
        <dbReference type="EMBL" id="GIG05637.1"/>
    </source>
</evidence>
<name>A0A8J3KMA9_9ACTN</name>
<dbReference type="EMBL" id="BONI01000016">
    <property type="protein sequence ID" value="GIG05637.1"/>
    <property type="molecule type" value="Genomic_DNA"/>
</dbReference>
<keyword evidence="3" id="KW-1185">Reference proteome</keyword>
<evidence type="ECO:0000259" key="1">
    <source>
        <dbReference type="PROSITE" id="PS50801"/>
    </source>
</evidence>
<dbReference type="PROSITE" id="PS50801">
    <property type="entry name" value="STAS"/>
    <property type="match status" value="1"/>
</dbReference>
<comment type="caution">
    <text evidence="2">The sequence shown here is derived from an EMBL/GenBank/DDBJ whole genome shotgun (WGS) entry which is preliminary data.</text>
</comment>
<organism evidence="2 3">
    <name type="scientific">Catellatospora coxensis</name>
    <dbReference type="NCBI Taxonomy" id="310354"/>
    <lineage>
        <taxon>Bacteria</taxon>
        <taxon>Bacillati</taxon>
        <taxon>Actinomycetota</taxon>
        <taxon>Actinomycetes</taxon>
        <taxon>Micromonosporales</taxon>
        <taxon>Micromonosporaceae</taxon>
        <taxon>Catellatospora</taxon>
    </lineage>
</organism>
<dbReference type="InterPro" id="IPR002645">
    <property type="entry name" value="STAS_dom"/>
</dbReference>
<dbReference type="Pfam" id="PF13466">
    <property type="entry name" value="STAS_2"/>
    <property type="match status" value="1"/>
</dbReference>
<dbReference type="SUPFAM" id="SSF52091">
    <property type="entry name" value="SpoIIaa-like"/>
    <property type="match status" value="1"/>
</dbReference>
<reference evidence="2 3" key="1">
    <citation type="submission" date="2021-01" db="EMBL/GenBank/DDBJ databases">
        <title>Whole genome shotgun sequence of Catellatospora coxensis NBRC 107359.</title>
        <authorList>
            <person name="Komaki H."/>
            <person name="Tamura T."/>
        </authorList>
    </citation>
    <scope>NUCLEOTIDE SEQUENCE [LARGE SCALE GENOMIC DNA]</scope>
    <source>
        <strain evidence="2 3">NBRC 107359</strain>
    </source>
</reference>
<accession>A0A8J3KMA9</accession>
<dbReference type="AlphaFoldDB" id="A0A8J3KMA9"/>
<dbReference type="Proteomes" id="UP000630887">
    <property type="component" value="Unassembled WGS sequence"/>
</dbReference>
<proteinExistence type="predicted"/>
<feature type="domain" description="STAS" evidence="1">
    <location>
        <begin position="8"/>
        <end position="100"/>
    </location>
</feature>
<dbReference type="InterPro" id="IPR058548">
    <property type="entry name" value="MlaB-like_STAS"/>
</dbReference>
<dbReference type="CDD" id="cd07043">
    <property type="entry name" value="STAS_anti-anti-sigma_factors"/>
    <property type="match status" value="1"/>
</dbReference>
<dbReference type="InterPro" id="IPR036513">
    <property type="entry name" value="STAS_dom_sf"/>
</dbReference>
<protein>
    <recommendedName>
        <fullName evidence="1">STAS domain-containing protein</fullName>
    </recommendedName>
</protein>
<evidence type="ECO:0000313" key="3">
    <source>
        <dbReference type="Proteomes" id="UP000630887"/>
    </source>
</evidence>
<dbReference type="Gene3D" id="3.30.750.24">
    <property type="entry name" value="STAS domain"/>
    <property type="match status" value="1"/>
</dbReference>
<sequence>MSPVSGQLRLRLYSSPLGLYLTAEGRIDASTVGQVTTAVDLALTRLSPVRITVDLSAVTYLDIAGVATLIACRRDARTRGAHLTVAQPSSQVRSTVLACGAGELLAGAATEPLLPAADTWRRCRRPSLRCLRPPGRARSIPRNEPTR</sequence>
<gene>
    <name evidence="2" type="ORF">Cco03nite_23370</name>
</gene>